<reference evidence="1" key="2">
    <citation type="journal article" date="2015" name="Data Brief">
        <title>Shoot transcriptome of the giant reed, Arundo donax.</title>
        <authorList>
            <person name="Barrero R.A."/>
            <person name="Guerrero F.D."/>
            <person name="Moolhuijzen P."/>
            <person name="Goolsby J.A."/>
            <person name="Tidwell J."/>
            <person name="Bellgard S.E."/>
            <person name="Bellgard M.I."/>
        </authorList>
    </citation>
    <scope>NUCLEOTIDE SEQUENCE</scope>
    <source>
        <tissue evidence="1">Shoot tissue taken approximately 20 cm above the soil surface</tissue>
    </source>
</reference>
<proteinExistence type="predicted"/>
<reference evidence="1" key="1">
    <citation type="submission" date="2014-09" db="EMBL/GenBank/DDBJ databases">
        <authorList>
            <person name="Magalhaes I.L.F."/>
            <person name="Oliveira U."/>
            <person name="Santos F.R."/>
            <person name="Vidigal T.H.D.A."/>
            <person name="Brescovit A.D."/>
            <person name="Santos A.J."/>
        </authorList>
    </citation>
    <scope>NUCLEOTIDE SEQUENCE</scope>
    <source>
        <tissue evidence="1">Shoot tissue taken approximately 20 cm above the soil surface</tissue>
    </source>
</reference>
<dbReference type="EMBL" id="GBRH01198408">
    <property type="protein sequence ID" value="JAD99487.1"/>
    <property type="molecule type" value="Transcribed_RNA"/>
</dbReference>
<accession>A0A0A9ETY9</accession>
<organism evidence="1">
    <name type="scientific">Arundo donax</name>
    <name type="common">Giant reed</name>
    <name type="synonym">Donax arundinaceus</name>
    <dbReference type="NCBI Taxonomy" id="35708"/>
    <lineage>
        <taxon>Eukaryota</taxon>
        <taxon>Viridiplantae</taxon>
        <taxon>Streptophyta</taxon>
        <taxon>Embryophyta</taxon>
        <taxon>Tracheophyta</taxon>
        <taxon>Spermatophyta</taxon>
        <taxon>Magnoliopsida</taxon>
        <taxon>Liliopsida</taxon>
        <taxon>Poales</taxon>
        <taxon>Poaceae</taxon>
        <taxon>PACMAD clade</taxon>
        <taxon>Arundinoideae</taxon>
        <taxon>Arundineae</taxon>
        <taxon>Arundo</taxon>
    </lineage>
</organism>
<protein>
    <submittedName>
        <fullName evidence="1">Csu614a</fullName>
    </submittedName>
</protein>
<evidence type="ECO:0000313" key="1">
    <source>
        <dbReference type="EMBL" id="JAD99487.1"/>
    </source>
</evidence>
<sequence length="32" mass="3295">MVSSSTSTVLATFSIYSTISSYLSACSANLAM</sequence>
<name>A0A0A9ETY9_ARUDO</name>
<dbReference type="AlphaFoldDB" id="A0A0A9ETY9"/>